<dbReference type="AlphaFoldDB" id="A0AAN9G4Y6"/>
<name>A0AAN9G4Y6_9CAEN</name>
<comment type="caution">
    <text evidence="3">The sequence shown here is derived from an EMBL/GenBank/DDBJ whole genome shotgun (WGS) entry which is preliminary data.</text>
</comment>
<protein>
    <recommendedName>
        <fullName evidence="2">C-type lectin domain-containing protein</fullName>
    </recommendedName>
</protein>
<dbReference type="InterPro" id="IPR016186">
    <property type="entry name" value="C-type_lectin-like/link_sf"/>
</dbReference>
<dbReference type="EMBL" id="JBAMIC010000019">
    <property type="protein sequence ID" value="KAK7094115.1"/>
    <property type="molecule type" value="Genomic_DNA"/>
</dbReference>
<dbReference type="Proteomes" id="UP001374579">
    <property type="component" value="Unassembled WGS sequence"/>
</dbReference>
<dbReference type="InterPro" id="IPR050111">
    <property type="entry name" value="C-type_lectin/snaclec_domain"/>
</dbReference>
<evidence type="ECO:0000313" key="4">
    <source>
        <dbReference type="Proteomes" id="UP001374579"/>
    </source>
</evidence>
<dbReference type="InterPro" id="IPR001304">
    <property type="entry name" value="C-type_lectin-like"/>
</dbReference>
<keyword evidence="4" id="KW-1185">Reference proteome</keyword>
<keyword evidence="1" id="KW-1015">Disulfide bond</keyword>
<dbReference type="SUPFAM" id="SSF56436">
    <property type="entry name" value="C-type lectin-like"/>
    <property type="match status" value="1"/>
</dbReference>
<organism evidence="3 4">
    <name type="scientific">Littorina saxatilis</name>
    <dbReference type="NCBI Taxonomy" id="31220"/>
    <lineage>
        <taxon>Eukaryota</taxon>
        <taxon>Metazoa</taxon>
        <taxon>Spiralia</taxon>
        <taxon>Lophotrochozoa</taxon>
        <taxon>Mollusca</taxon>
        <taxon>Gastropoda</taxon>
        <taxon>Caenogastropoda</taxon>
        <taxon>Littorinimorpha</taxon>
        <taxon>Littorinoidea</taxon>
        <taxon>Littorinidae</taxon>
        <taxon>Littorina</taxon>
    </lineage>
</organism>
<feature type="domain" description="C-type lectin" evidence="2">
    <location>
        <begin position="13"/>
        <end position="133"/>
    </location>
</feature>
<dbReference type="SMART" id="SM00034">
    <property type="entry name" value="CLECT"/>
    <property type="match status" value="1"/>
</dbReference>
<evidence type="ECO:0000256" key="1">
    <source>
        <dbReference type="ARBA" id="ARBA00023157"/>
    </source>
</evidence>
<dbReference type="PANTHER" id="PTHR22803">
    <property type="entry name" value="MANNOSE, PHOSPHOLIPASE, LECTIN RECEPTOR RELATED"/>
    <property type="match status" value="1"/>
</dbReference>
<dbReference type="InterPro" id="IPR018378">
    <property type="entry name" value="C-type_lectin_CS"/>
</dbReference>
<proteinExistence type="predicted"/>
<dbReference type="CDD" id="cd00037">
    <property type="entry name" value="CLECT"/>
    <property type="match status" value="1"/>
</dbReference>
<dbReference type="PROSITE" id="PS00615">
    <property type="entry name" value="C_TYPE_LECTIN_1"/>
    <property type="match status" value="1"/>
</dbReference>
<gene>
    <name evidence="3" type="ORF">V1264_007780</name>
</gene>
<dbReference type="Pfam" id="PF00059">
    <property type="entry name" value="Lectin_C"/>
    <property type="match status" value="1"/>
</dbReference>
<evidence type="ECO:0000313" key="3">
    <source>
        <dbReference type="EMBL" id="KAK7094115.1"/>
    </source>
</evidence>
<sequence length="138" mass="15141">MISDKCPRSWKLLGESCYKYISIAATWQNAQVECETMGAGLVEIDSEEENSFAFTMVAAAGAQQAWLGLSDVGTERLFLLPSGQHPTFTKWKTGEPNDSGGKEDCAMFSLGNPKIAGRWNDASCDSHLPFVCEQHVLF</sequence>
<evidence type="ECO:0000259" key="2">
    <source>
        <dbReference type="PROSITE" id="PS50041"/>
    </source>
</evidence>
<dbReference type="InterPro" id="IPR016187">
    <property type="entry name" value="CTDL_fold"/>
</dbReference>
<dbReference type="PROSITE" id="PS50041">
    <property type="entry name" value="C_TYPE_LECTIN_2"/>
    <property type="match status" value="1"/>
</dbReference>
<accession>A0AAN9G4Y6</accession>
<dbReference type="Gene3D" id="3.10.100.10">
    <property type="entry name" value="Mannose-Binding Protein A, subunit A"/>
    <property type="match status" value="1"/>
</dbReference>
<reference evidence="3 4" key="1">
    <citation type="submission" date="2024-02" db="EMBL/GenBank/DDBJ databases">
        <title>Chromosome-scale genome assembly of the rough periwinkle Littorina saxatilis.</title>
        <authorList>
            <person name="De Jode A."/>
            <person name="Faria R."/>
            <person name="Formenti G."/>
            <person name="Sims Y."/>
            <person name="Smith T.P."/>
            <person name="Tracey A."/>
            <person name="Wood J.M.D."/>
            <person name="Zagrodzka Z.B."/>
            <person name="Johannesson K."/>
            <person name="Butlin R.K."/>
            <person name="Leder E.H."/>
        </authorList>
    </citation>
    <scope>NUCLEOTIDE SEQUENCE [LARGE SCALE GENOMIC DNA]</scope>
    <source>
        <strain evidence="3">Snail1</strain>
        <tissue evidence="3">Muscle</tissue>
    </source>
</reference>